<evidence type="ECO:0000256" key="2">
    <source>
        <dbReference type="ARBA" id="ARBA00023004"/>
    </source>
</evidence>
<dbReference type="RefSeq" id="WP_203894781.1">
    <property type="nucleotide sequence ID" value="NZ_BOOH01000058.1"/>
</dbReference>
<keyword evidence="4" id="KW-1185">Reference proteome</keyword>
<reference evidence="3 4" key="1">
    <citation type="submission" date="2021-01" db="EMBL/GenBank/DDBJ databases">
        <title>Whole genome shotgun sequence of Planobispora longispora NBRC 13918.</title>
        <authorList>
            <person name="Komaki H."/>
            <person name="Tamura T."/>
        </authorList>
    </citation>
    <scope>NUCLEOTIDE SEQUENCE [LARGE SCALE GENOMIC DNA]</scope>
    <source>
        <strain evidence="3 4">NBRC 13918</strain>
    </source>
</reference>
<organism evidence="3 4">
    <name type="scientific">Planobispora longispora</name>
    <dbReference type="NCBI Taxonomy" id="28887"/>
    <lineage>
        <taxon>Bacteria</taxon>
        <taxon>Bacillati</taxon>
        <taxon>Actinomycetota</taxon>
        <taxon>Actinomycetes</taxon>
        <taxon>Streptosporangiales</taxon>
        <taxon>Streptosporangiaceae</taxon>
        <taxon>Planobispora</taxon>
    </lineage>
</organism>
<dbReference type="Gene3D" id="2.120.10.80">
    <property type="entry name" value="Kelch-type beta propeller"/>
    <property type="match status" value="1"/>
</dbReference>
<comment type="caution">
    <text evidence="3">The sequence shown here is derived from an EMBL/GenBank/DDBJ whole genome shotgun (WGS) entry which is preliminary data.</text>
</comment>
<dbReference type="PANTHER" id="PTHR47435:SF4">
    <property type="entry name" value="KELCH REPEAT PROTEIN (AFU_ORTHOLOGUE AFUA_5G12780)"/>
    <property type="match status" value="1"/>
</dbReference>
<proteinExistence type="predicted"/>
<gene>
    <name evidence="3" type="ORF">Plo01_67760</name>
</gene>
<dbReference type="PANTHER" id="PTHR47435">
    <property type="entry name" value="KELCH REPEAT PROTEIN (AFU_ORTHOLOGUE AFUA_5G12780)"/>
    <property type="match status" value="1"/>
</dbReference>
<dbReference type="InterPro" id="IPR015915">
    <property type="entry name" value="Kelch-typ_b-propeller"/>
</dbReference>
<dbReference type="AlphaFoldDB" id="A0A8J3RR94"/>
<keyword evidence="2" id="KW-0408">Iron</keyword>
<keyword evidence="1" id="KW-0677">Repeat</keyword>
<name>A0A8J3RR94_9ACTN</name>
<protein>
    <recommendedName>
        <fullName evidence="5">Galactose oxidase</fullName>
    </recommendedName>
</protein>
<dbReference type="EMBL" id="BOOH01000058">
    <property type="protein sequence ID" value="GIH80347.1"/>
    <property type="molecule type" value="Genomic_DNA"/>
</dbReference>
<accession>A0A8J3RR94</accession>
<dbReference type="Proteomes" id="UP000616724">
    <property type="component" value="Unassembled WGS sequence"/>
</dbReference>
<evidence type="ECO:0008006" key="5">
    <source>
        <dbReference type="Google" id="ProtNLM"/>
    </source>
</evidence>
<sequence length="374" mass="40136">MGRRGWFVTLSVVLALAAGLLTPRLLAGPDSFQPRRIGPLPEAGLAPRSHHSAVWTGTQMIIWGGDDGRRTFGDGAAYDPARKTWTRLPAAPLQPRSHHSAVWTGQEMIIWGGTATPTRIRTAPRFDGAAYNPATGVWRAISRPPHRPSWLDARAAAVPGYVAIASGAAVLLYDLAADRWRAVPTNGNVYDVIAADENIVATSLVGDHYVEAAIIYRDEEGEVVDGILDEVRTRGRLVGLGATFDGAVVWTLTEDRDGSAFSRINVDYHHHPQLAEESHVWKTVPPVDGMSGPIRPAAPGQNSDHSLFWTPDGPLALTSSGIHRYVLATETVEVGRNDVDPRCGTAPAVWTGTSLLIWGGTPCGGPALGWQVTP</sequence>
<dbReference type="Pfam" id="PF24681">
    <property type="entry name" value="Kelch_KLHDC2_KLHL20_DRC7"/>
    <property type="match status" value="1"/>
</dbReference>
<evidence type="ECO:0000313" key="3">
    <source>
        <dbReference type="EMBL" id="GIH80347.1"/>
    </source>
</evidence>
<evidence type="ECO:0000256" key="1">
    <source>
        <dbReference type="ARBA" id="ARBA00022737"/>
    </source>
</evidence>
<dbReference type="SUPFAM" id="SSF117281">
    <property type="entry name" value="Kelch motif"/>
    <property type="match status" value="1"/>
</dbReference>
<evidence type="ECO:0000313" key="4">
    <source>
        <dbReference type="Proteomes" id="UP000616724"/>
    </source>
</evidence>